<evidence type="ECO:0000256" key="4">
    <source>
        <dbReference type="ARBA" id="ARBA00023163"/>
    </source>
</evidence>
<dbReference type="Gene3D" id="3.40.190.290">
    <property type="match status" value="1"/>
</dbReference>
<dbReference type="Pfam" id="PF00126">
    <property type="entry name" value="HTH_1"/>
    <property type="match status" value="1"/>
</dbReference>
<feature type="domain" description="HTH lysR-type" evidence="5">
    <location>
        <begin position="1"/>
        <end position="60"/>
    </location>
</feature>
<evidence type="ECO:0000259" key="5">
    <source>
        <dbReference type="PROSITE" id="PS50931"/>
    </source>
</evidence>
<dbReference type="PANTHER" id="PTHR30419:SF2">
    <property type="entry name" value="LYSR FAMILY TRANSCRIPTIONAL REGULATOR"/>
    <property type="match status" value="1"/>
</dbReference>
<gene>
    <name evidence="6" type="ORF">TUM18999_37030</name>
    <name evidence="7" type="ORF">TUM20286_42330</name>
</gene>
<comment type="similarity">
    <text evidence="1">Belongs to the LysR transcriptional regulatory family.</text>
</comment>
<evidence type="ECO:0000313" key="9">
    <source>
        <dbReference type="Proteomes" id="UP001054892"/>
    </source>
</evidence>
<dbReference type="GO" id="GO:0005829">
    <property type="term" value="C:cytosol"/>
    <property type="evidence" value="ECO:0007669"/>
    <property type="project" value="TreeGrafter"/>
</dbReference>
<dbReference type="PANTHER" id="PTHR30419">
    <property type="entry name" value="HTH-TYPE TRANSCRIPTIONAL REGULATOR YBHD"/>
    <property type="match status" value="1"/>
</dbReference>
<evidence type="ECO:0000256" key="2">
    <source>
        <dbReference type="ARBA" id="ARBA00023015"/>
    </source>
</evidence>
<dbReference type="SUPFAM" id="SSF46785">
    <property type="entry name" value="Winged helix' DNA-binding domain"/>
    <property type="match status" value="1"/>
</dbReference>
<dbReference type="InterPro" id="IPR036388">
    <property type="entry name" value="WH-like_DNA-bd_sf"/>
</dbReference>
<dbReference type="KEGG" id="ptw:TUM18999_37030"/>
<dbReference type="PROSITE" id="PS50931">
    <property type="entry name" value="HTH_LYSR"/>
    <property type="match status" value="1"/>
</dbReference>
<reference evidence="6 8" key="1">
    <citation type="submission" date="2020-05" db="EMBL/GenBank/DDBJ databases">
        <title>Characterization of novel class B3 metallo-beta-lactamase from novel Pseudomonas species.</title>
        <authorList>
            <person name="Yamada K."/>
            <person name="Aoki K."/>
            <person name="Ishii Y."/>
        </authorList>
    </citation>
    <scope>NUCLEOTIDE SEQUENCE [LARGE SCALE GENOMIC DNA]</scope>
    <source>
        <strain evidence="6 8">TUM18999</strain>
        <strain evidence="7 9">TUM20286</strain>
    </source>
</reference>
<evidence type="ECO:0000313" key="7">
    <source>
        <dbReference type="EMBL" id="GJN54481.1"/>
    </source>
</evidence>
<protein>
    <submittedName>
        <fullName evidence="6">LysR family transcriptional regulator</fullName>
    </submittedName>
</protein>
<evidence type="ECO:0000256" key="3">
    <source>
        <dbReference type="ARBA" id="ARBA00023125"/>
    </source>
</evidence>
<name>A0A6J4E6R1_9PSED</name>
<evidence type="ECO:0000313" key="6">
    <source>
        <dbReference type="EMBL" id="BCG25512.1"/>
    </source>
</evidence>
<dbReference type="InterPro" id="IPR050950">
    <property type="entry name" value="HTH-type_LysR_regulators"/>
</dbReference>
<dbReference type="EMBL" id="AP023189">
    <property type="protein sequence ID" value="BCG25512.1"/>
    <property type="molecule type" value="Genomic_DNA"/>
</dbReference>
<accession>A0A6J4E6R1</accession>
<keyword evidence="9" id="KW-1185">Reference proteome</keyword>
<keyword evidence="4" id="KW-0804">Transcription</keyword>
<dbReference type="GO" id="GO:0003700">
    <property type="term" value="F:DNA-binding transcription factor activity"/>
    <property type="evidence" value="ECO:0007669"/>
    <property type="project" value="InterPro"/>
</dbReference>
<dbReference type="Gene3D" id="1.10.10.10">
    <property type="entry name" value="Winged helix-like DNA-binding domain superfamily/Winged helix DNA-binding domain"/>
    <property type="match status" value="1"/>
</dbReference>
<organism evidence="6 8">
    <name type="scientific">Pseudomonas tohonis</name>
    <dbReference type="NCBI Taxonomy" id="2725477"/>
    <lineage>
        <taxon>Bacteria</taxon>
        <taxon>Pseudomonadati</taxon>
        <taxon>Pseudomonadota</taxon>
        <taxon>Gammaproteobacteria</taxon>
        <taxon>Pseudomonadales</taxon>
        <taxon>Pseudomonadaceae</taxon>
        <taxon>Pseudomonas</taxon>
    </lineage>
</organism>
<keyword evidence="3" id="KW-0238">DNA-binding</keyword>
<dbReference type="Pfam" id="PF03466">
    <property type="entry name" value="LysR_substrate"/>
    <property type="match status" value="1"/>
</dbReference>
<dbReference type="GO" id="GO:0003677">
    <property type="term" value="F:DNA binding"/>
    <property type="evidence" value="ECO:0007669"/>
    <property type="project" value="UniProtKB-KW"/>
</dbReference>
<dbReference type="EMBL" id="BQKM01000011">
    <property type="protein sequence ID" value="GJN54481.1"/>
    <property type="molecule type" value="Genomic_DNA"/>
</dbReference>
<dbReference type="Proteomes" id="UP000509383">
    <property type="component" value="Chromosome"/>
</dbReference>
<dbReference type="Proteomes" id="UP001054892">
    <property type="component" value="Unassembled WGS sequence"/>
</dbReference>
<keyword evidence="2" id="KW-0805">Transcription regulation</keyword>
<sequence>MRYDLIDLKLFLDILDAGSITRGAERSHLALASASARLKGLEESLGTPLFERQRHGVSPTPAGHALAHHARAVTHQLELMADELGDFASGLRARVRLLGNTAALAEHLPGVLGDFLLAHPQIDLDIEERPSHAIVEALSRGQADLGVLADNTDLAALEARPLRIDRLLLVTRLDDASLDDGQPLHFEQLLDRAFIGLGRDNPLQQHIAGKALEAGRHLELRLRVSDFDAVLNLVARGVGIALVPEATLYRARDRHALRALPLADAWATRQLHLCARRFDALTPPAARLAEALLGS</sequence>
<proteinExistence type="inferred from homology"/>
<dbReference type="InterPro" id="IPR000847">
    <property type="entry name" value="LysR_HTH_N"/>
</dbReference>
<dbReference type="InterPro" id="IPR036390">
    <property type="entry name" value="WH_DNA-bd_sf"/>
</dbReference>
<evidence type="ECO:0000313" key="8">
    <source>
        <dbReference type="Proteomes" id="UP000509383"/>
    </source>
</evidence>
<evidence type="ECO:0000256" key="1">
    <source>
        <dbReference type="ARBA" id="ARBA00009437"/>
    </source>
</evidence>
<dbReference type="RefSeq" id="WP_173180270.1">
    <property type="nucleotide sequence ID" value="NZ_AP023189.1"/>
</dbReference>
<dbReference type="SUPFAM" id="SSF53850">
    <property type="entry name" value="Periplasmic binding protein-like II"/>
    <property type="match status" value="1"/>
</dbReference>
<dbReference type="InterPro" id="IPR005119">
    <property type="entry name" value="LysR_subst-bd"/>
</dbReference>
<dbReference type="AlphaFoldDB" id="A0A6J4E6R1"/>